<comment type="caution">
    <text evidence="1">The sequence shown here is derived from an EMBL/GenBank/DDBJ whole genome shotgun (WGS) entry which is preliminary data.</text>
</comment>
<gene>
    <name evidence="1" type="ORF">HNP71_001914</name>
</gene>
<evidence type="ECO:0000313" key="1">
    <source>
        <dbReference type="EMBL" id="MBB5373650.1"/>
    </source>
</evidence>
<evidence type="ECO:0000313" key="2">
    <source>
        <dbReference type="Proteomes" id="UP000553706"/>
    </source>
</evidence>
<dbReference type="Proteomes" id="UP000553706">
    <property type="component" value="Unassembled WGS sequence"/>
</dbReference>
<dbReference type="SUPFAM" id="SSF49899">
    <property type="entry name" value="Concanavalin A-like lectins/glucanases"/>
    <property type="match status" value="1"/>
</dbReference>
<organism evidence="1 2">
    <name type="scientific">Acidocella aromatica</name>
    <dbReference type="NCBI Taxonomy" id="1303579"/>
    <lineage>
        <taxon>Bacteria</taxon>
        <taxon>Pseudomonadati</taxon>
        <taxon>Pseudomonadota</taxon>
        <taxon>Alphaproteobacteria</taxon>
        <taxon>Acetobacterales</taxon>
        <taxon>Acidocellaceae</taxon>
        <taxon>Acidocella</taxon>
    </lineage>
</organism>
<accession>A0A840VQH7</accession>
<name>A0A840VQH7_9PROT</name>
<dbReference type="RefSeq" id="WP_183266663.1">
    <property type="nucleotide sequence ID" value="NZ_JACHFJ010000008.1"/>
</dbReference>
<sequence>MAMLFNIPGSPLATGRGMRVLAGPLFAGNAPPAGLFTGPYPSAISGISGWWDAGLPNGLLDAGGATLLVSNGVVGAVKDKTGNGNNLMPYHIAADTTPAATIAAPRVNGYLGAVGAPDAAIVNYGPSLDPDWGLVHPALELGAGVAWTRYFVWTRPNWRQGTYYVNNQPIPLLHTTAGAGLTILQADSVEGTNLTLFPGTASQTVLSATLARRHSHAVILRNTPGSGVDVWLDGVQVASGVVNPLAASASGQVLFLHDGSIQGSAQCWFHEAASWERALSAGEIGTLISAQARWALGTRRGVNLLVMGQSNAAWFIGAGGPLALAQGVAWYLGAAAYGYTAAASGSYISPDRYSVIPGHPISNSSSPLFPPGASNGTFLTNPGDGSDPSSWAAGPDFEALTAYLTGGNAVVSAVDENDIALLVWPWSEQDSTMPYANKALYNGSVLRLLGMTRSLLGRTAATLPLLVWNAIPYETNDGVQMVREVIADLAADASNNVVVFAAQTADSNPLNAAYDPTTGVFSGGDPQHRDEPDLLRYGRIGVHAAGRAALAMGLSDTIPAAQVPATGLPVGGGPRITHVYRASDTRLILTIQHDGGNDLLVPLQATNGVGFAVMDGGSVAVPGTIITATAAARVDATHLAVTLAAPVTNPSAEVLLFYPYGSAQIGRGNAVTDNAASQTLPANWNIGNDLGAAWTVNFPLQATTYPITLSDTPD</sequence>
<keyword evidence="2" id="KW-1185">Reference proteome</keyword>
<protein>
    <submittedName>
        <fullName evidence="1">Uncharacterized protein</fullName>
    </submittedName>
</protein>
<dbReference type="Gene3D" id="2.60.120.200">
    <property type="match status" value="1"/>
</dbReference>
<reference evidence="1 2" key="1">
    <citation type="submission" date="2020-08" db="EMBL/GenBank/DDBJ databases">
        <title>Genomic Encyclopedia of Type Strains, Phase IV (KMG-IV): sequencing the most valuable type-strain genomes for metagenomic binning, comparative biology and taxonomic classification.</title>
        <authorList>
            <person name="Goeker M."/>
        </authorList>
    </citation>
    <scope>NUCLEOTIDE SEQUENCE [LARGE SCALE GENOMIC DNA]</scope>
    <source>
        <strain evidence="1 2">DSM 27026</strain>
    </source>
</reference>
<dbReference type="InterPro" id="IPR013320">
    <property type="entry name" value="ConA-like_dom_sf"/>
</dbReference>
<dbReference type="EMBL" id="JACHFJ010000008">
    <property type="protein sequence ID" value="MBB5373650.1"/>
    <property type="molecule type" value="Genomic_DNA"/>
</dbReference>
<proteinExistence type="predicted"/>
<dbReference type="AlphaFoldDB" id="A0A840VQH7"/>